<dbReference type="Gene3D" id="1.10.287.110">
    <property type="entry name" value="DnaJ domain"/>
    <property type="match status" value="1"/>
</dbReference>
<keyword evidence="4" id="KW-1185">Reference proteome</keyword>
<sequence>MTIWRTLKLSPTKDVKAIKAAYRQQLKVVHPEENPESFQALREAYETALSLANQYDVETNNASVTSEFYSSATNVEQDPLILELEALLGDSLIRFNLTHWELWTKKYHMVSLTRQECIYDQALGIMQLCRDWMVGEVYELLWRTFEWESLLQHPNTEELGYELYFLTQQHCLLAPEVLGSMPDAQQITVQQQLVPLSRALNLRDIHSLRQLLQQPLPKIECEIYYFNILRLYSSIGECPDAVLRNLLDYFLTSDQCYTPQLWQKLHQLCQLKCWKPDIDACIDQLLIMHEYTYVAESVMQSSLVSDPRLALAMALIVQNLQPKPNALWRFYWQLRPVDHDIELQMLYQHLLGNPLLTLREIDEKLLSPENFDEFLVVLCVVEKLGSVAQIGQILSLLEQEDFSDELQHPDWQRWLVMIRNQLNQLLEYLKQCPPIIDILEQKSQLRPTEEMINALNQEQWYELVRRYPNIPYEWQKALQRSKILPEGEQPLAEIGALLRKESLYLSYLFYLRQPNKNVSSTREIAEIQFEFGQANNSPRNYFNQWYLVAAEHGHAKAQFNLGLCYEHGNGVEQDPAQAAVWYTRAAEQGDAEAQYNLGLCYYNGVGVKQDLAQAMVCWAQAAEQGHSGAQSNLGFCYENGYGVEENPAQAVEWYTQAAEQGHLDAQFNLGVCYDNGYGVEENRTQAVEWYTRAADQGHLDAQFNLGVCYHTGYGVEENRTQAAEWYTRAADQGHLDAQYNLGLCYGNGDSAQSKHTKLVGAEKLYNLLVRFCRKLRSIWPSAT</sequence>
<dbReference type="PANTHER" id="PTHR43628:SF1">
    <property type="entry name" value="CHITIN SYNTHASE REGULATORY FACTOR 2-RELATED"/>
    <property type="match status" value="1"/>
</dbReference>
<proteinExistence type="predicted"/>
<dbReference type="InterPro" id="IPR006597">
    <property type="entry name" value="Sel1-like"/>
</dbReference>
<dbReference type="AlphaFoldDB" id="U3CIM0"/>
<evidence type="ECO:0000313" key="3">
    <source>
        <dbReference type="EMBL" id="GAD78093.1"/>
    </source>
</evidence>
<dbReference type="PANTHER" id="PTHR43628">
    <property type="entry name" value="ACTIVATOR OF C KINASE PROTEIN 1-RELATED"/>
    <property type="match status" value="1"/>
</dbReference>
<evidence type="ECO:0000256" key="1">
    <source>
        <dbReference type="ARBA" id="ARBA00023186"/>
    </source>
</evidence>
<evidence type="ECO:0000259" key="2">
    <source>
        <dbReference type="PROSITE" id="PS50076"/>
    </source>
</evidence>
<dbReference type="InterPro" id="IPR052945">
    <property type="entry name" value="Mitotic_Regulator"/>
</dbReference>
<organism evidence="3 4">
    <name type="scientific">Vibrio azureus NBRC 104587</name>
    <dbReference type="NCBI Taxonomy" id="1219077"/>
    <lineage>
        <taxon>Bacteria</taxon>
        <taxon>Pseudomonadati</taxon>
        <taxon>Pseudomonadota</taxon>
        <taxon>Gammaproteobacteria</taxon>
        <taxon>Vibrionales</taxon>
        <taxon>Vibrionaceae</taxon>
        <taxon>Vibrio</taxon>
    </lineage>
</organism>
<dbReference type="EMBL" id="BATL01000122">
    <property type="protein sequence ID" value="GAD78093.1"/>
    <property type="molecule type" value="Genomic_DNA"/>
</dbReference>
<dbReference type="SMART" id="SM00271">
    <property type="entry name" value="DnaJ"/>
    <property type="match status" value="1"/>
</dbReference>
<reference evidence="3 4" key="1">
    <citation type="submission" date="2013-09" db="EMBL/GenBank/DDBJ databases">
        <title>Whole genome shotgun sequence of Vibrio azureus NBRC 104587.</title>
        <authorList>
            <person name="Isaki S."/>
            <person name="Hosoyama A."/>
            <person name="Numata M."/>
            <person name="Hashimoto M."/>
            <person name="Hosoyama Y."/>
            <person name="Tsuchikane K."/>
            <person name="Noguchi M."/>
            <person name="Hirakata S."/>
            <person name="Ichikawa N."/>
            <person name="Ohji S."/>
            <person name="Yamazoe A."/>
            <person name="Fujita N."/>
        </authorList>
    </citation>
    <scope>NUCLEOTIDE SEQUENCE [LARGE SCALE GENOMIC DNA]</scope>
    <source>
        <strain evidence="3 4">NBRC 104587</strain>
    </source>
</reference>
<dbReference type="InterPro" id="IPR036869">
    <property type="entry name" value="J_dom_sf"/>
</dbReference>
<evidence type="ECO:0000313" key="4">
    <source>
        <dbReference type="Proteomes" id="UP000016567"/>
    </source>
</evidence>
<dbReference type="Gene3D" id="1.25.40.10">
    <property type="entry name" value="Tetratricopeptide repeat domain"/>
    <property type="match status" value="1"/>
</dbReference>
<dbReference type="InterPro" id="IPR001623">
    <property type="entry name" value="DnaJ_domain"/>
</dbReference>
<keyword evidence="1" id="KW-0143">Chaperone</keyword>
<dbReference type="STRING" id="1219077.VAZ01S_122_00020"/>
<accession>U3CIM0</accession>
<dbReference type="PROSITE" id="PS50076">
    <property type="entry name" value="DNAJ_2"/>
    <property type="match status" value="1"/>
</dbReference>
<comment type="caution">
    <text evidence="3">The sequence shown here is derived from an EMBL/GenBank/DDBJ whole genome shotgun (WGS) entry which is preliminary data.</text>
</comment>
<dbReference type="Proteomes" id="UP000016567">
    <property type="component" value="Unassembled WGS sequence"/>
</dbReference>
<dbReference type="InterPro" id="IPR011990">
    <property type="entry name" value="TPR-like_helical_dom_sf"/>
</dbReference>
<dbReference type="SUPFAM" id="SSF81901">
    <property type="entry name" value="HCP-like"/>
    <property type="match status" value="2"/>
</dbReference>
<gene>
    <name evidence="3" type="ORF">VAZ01S_122_00020</name>
</gene>
<protein>
    <recommendedName>
        <fullName evidence="2">J domain-containing protein</fullName>
    </recommendedName>
</protein>
<feature type="domain" description="J" evidence="2">
    <location>
        <begin position="2"/>
        <end position="59"/>
    </location>
</feature>
<dbReference type="SMART" id="SM00671">
    <property type="entry name" value="SEL1"/>
    <property type="match status" value="6"/>
</dbReference>
<dbReference type="OrthoDB" id="6114904at2"/>
<dbReference type="eggNOG" id="COG0790">
    <property type="taxonomic scope" value="Bacteria"/>
</dbReference>
<name>U3CIM0_9VIBR</name>
<dbReference type="Pfam" id="PF08238">
    <property type="entry name" value="Sel1"/>
    <property type="match status" value="6"/>
</dbReference>
<dbReference type="SUPFAM" id="SSF46565">
    <property type="entry name" value="Chaperone J-domain"/>
    <property type="match status" value="1"/>
</dbReference>
<dbReference type="RefSeq" id="WP_021711828.1">
    <property type="nucleotide sequence ID" value="NZ_BAOB01000211.1"/>
</dbReference>
<dbReference type="CDD" id="cd06257">
    <property type="entry name" value="DnaJ"/>
    <property type="match status" value="1"/>
</dbReference>